<dbReference type="Pfam" id="PF11250">
    <property type="entry name" value="FAF"/>
    <property type="match status" value="1"/>
</dbReference>
<dbReference type="AlphaFoldDB" id="A0A9N7R4Y2"/>
<evidence type="ECO:0000313" key="4">
    <source>
        <dbReference type="EMBL" id="CAA0812267.1"/>
    </source>
</evidence>
<keyword evidence="5" id="KW-1185">Reference proteome</keyword>
<evidence type="ECO:0000256" key="2">
    <source>
        <dbReference type="SAM" id="MobiDB-lite"/>
    </source>
</evidence>
<sequence>MSTILCQSIVSSNFDSQSAETTTLKLKVAPPPQPSPPATIDFFKNPAADRSTNLEFGNWDFIKRETGEYFRDANPWAQKTSFSTMTSKSLQLCTENLGSESGSDIMSDSGDSIFYSPPSVEHSSPQSRELIGTNRDPISNPQKNPNRREAKSYPPPLTTMNGACSLQVRRHREGGRLIIEAVETPFRNAYLQAERSDGRLRLSYMTAEATNSAAEEDEDETAPEEEEEEEEIEEAVWESDEEFELNGKMKSNLEGELEKYLRVRRCKEEGRAARGSNWRPAHPIAIS</sequence>
<dbReference type="EMBL" id="CACSLK010009942">
    <property type="protein sequence ID" value="CAA0812267.1"/>
    <property type="molecule type" value="Genomic_DNA"/>
</dbReference>
<evidence type="ECO:0000259" key="3">
    <source>
        <dbReference type="Pfam" id="PF11250"/>
    </source>
</evidence>
<comment type="similarity">
    <text evidence="1">Belongs to the fantastic four family.</text>
</comment>
<accession>A0A9N7R4Y2</accession>
<feature type="domain" description="FAF" evidence="3">
    <location>
        <begin position="152"/>
        <end position="203"/>
    </location>
</feature>
<gene>
    <name evidence="4" type="ORF">SHERM_13014</name>
</gene>
<dbReference type="InterPro" id="IPR046431">
    <property type="entry name" value="FAF_dom"/>
</dbReference>
<feature type="compositionally biased region" description="Acidic residues" evidence="2">
    <location>
        <begin position="214"/>
        <end position="244"/>
    </location>
</feature>
<dbReference type="OrthoDB" id="1916983at2759"/>
<dbReference type="PANTHER" id="PTHR33155:SF4">
    <property type="entry name" value="PROTEIN FANTASTIC FOUR 3"/>
    <property type="match status" value="1"/>
</dbReference>
<protein>
    <submittedName>
        <fullName evidence="4">Protein FANTASTIC FOUR 3</fullName>
    </submittedName>
</protein>
<organism evidence="4 5">
    <name type="scientific">Striga hermonthica</name>
    <name type="common">Purple witchweed</name>
    <name type="synonym">Buchnera hermonthica</name>
    <dbReference type="NCBI Taxonomy" id="68872"/>
    <lineage>
        <taxon>Eukaryota</taxon>
        <taxon>Viridiplantae</taxon>
        <taxon>Streptophyta</taxon>
        <taxon>Embryophyta</taxon>
        <taxon>Tracheophyta</taxon>
        <taxon>Spermatophyta</taxon>
        <taxon>Magnoliopsida</taxon>
        <taxon>eudicotyledons</taxon>
        <taxon>Gunneridae</taxon>
        <taxon>Pentapetalae</taxon>
        <taxon>asterids</taxon>
        <taxon>lamiids</taxon>
        <taxon>Lamiales</taxon>
        <taxon>Orobanchaceae</taxon>
        <taxon>Buchnereae</taxon>
        <taxon>Striga</taxon>
    </lineage>
</organism>
<feature type="region of interest" description="Disordered" evidence="2">
    <location>
        <begin position="208"/>
        <end position="250"/>
    </location>
</feature>
<reference evidence="4" key="1">
    <citation type="submission" date="2019-12" db="EMBL/GenBank/DDBJ databases">
        <authorList>
            <person name="Scholes J."/>
        </authorList>
    </citation>
    <scope>NUCLEOTIDE SEQUENCE</scope>
</reference>
<feature type="region of interest" description="Disordered" evidence="2">
    <location>
        <begin position="100"/>
        <end position="161"/>
    </location>
</feature>
<evidence type="ECO:0000256" key="1">
    <source>
        <dbReference type="ARBA" id="ARBA00008690"/>
    </source>
</evidence>
<feature type="compositionally biased region" description="Low complexity" evidence="2">
    <location>
        <begin position="100"/>
        <end position="112"/>
    </location>
</feature>
<comment type="caution">
    <text evidence="4">The sequence shown here is derived from an EMBL/GenBank/DDBJ whole genome shotgun (WGS) entry which is preliminary data.</text>
</comment>
<dbReference type="Proteomes" id="UP001153555">
    <property type="component" value="Unassembled WGS sequence"/>
</dbReference>
<dbReference type="InterPro" id="IPR021410">
    <property type="entry name" value="FAF"/>
</dbReference>
<dbReference type="PANTHER" id="PTHR33155">
    <property type="entry name" value="FANTASTIC FOUR-LIKE PROTEIN (DUF3049)"/>
    <property type="match status" value="1"/>
</dbReference>
<proteinExistence type="inferred from homology"/>
<evidence type="ECO:0000313" key="5">
    <source>
        <dbReference type="Proteomes" id="UP001153555"/>
    </source>
</evidence>
<name>A0A9N7R4Y2_STRHE</name>